<proteinExistence type="predicted"/>
<name>A0A6L9LKJ4_9BACT</name>
<dbReference type="Proteomes" id="UP000474175">
    <property type="component" value="Unassembled WGS sequence"/>
</dbReference>
<dbReference type="EMBL" id="JAAFZH010000037">
    <property type="protein sequence ID" value="NDU99338.1"/>
    <property type="molecule type" value="Genomic_DNA"/>
</dbReference>
<evidence type="ECO:0000313" key="2">
    <source>
        <dbReference type="Proteomes" id="UP000474175"/>
    </source>
</evidence>
<gene>
    <name evidence="1" type="ORF">GK108_30955</name>
</gene>
<feature type="non-terminal residue" evidence="1">
    <location>
        <position position="122"/>
    </location>
</feature>
<keyword evidence="2" id="KW-1185">Reference proteome</keyword>
<dbReference type="RefSeq" id="WP_163955470.1">
    <property type="nucleotide sequence ID" value="NZ_JAAFZH010000037.1"/>
</dbReference>
<organism evidence="1 2">
    <name type="scientific">Spirosoma terrae</name>
    <dbReference type="NCBI Taxonomy" id="1968276"/>
    <lineage>
        <taxon>Bacteria</taxon>
        <taxon>Pseudomonadati</taxon>
        <taxon>Bacteroidota</taxon>
        <taxon>Cytophagia</taxon>
        <taxon>Cytophagales</taxon>
        <taxon>Cytophagaceae</taxon>
        <taxon>Spirosoma</taxon>
    </lineage>
</organism>
<dbReference type="AlphaFoldDB" id="A0A6L9LKJ4"/>
<reference evidence="1 2" key="1">
    <citation type="submission" date="2020-02" db="EMBL/GenBank/DDBJ databases">
        <title>Draft genome sequence of two Spirosoma agri KCTC 52727 and Spirosoma terrae KCTC 52035.</title>
        <authorList>
            <person name="Rojas J."/>
            <person name="Ambika Manirajan B."/>
            <person name="Suarez C."/>
            <person name="Ratering S."/>
            <person name="Schnell S."/>
        </authorList>
    </citation>
    <scope>NUCLEOTIDE SEQUENCE [LARGE SCALE GENOMIC DNA]</scope>
    <source>
        <strain evidence="1 2">KCTC 52035</strain>
    </source>
</reference>
<accession>A0A6L9LKJ4</accession>
<evidence type="ECO:0000313" key="1">
    <source>
        <dbReference type="EMBL" id="NDU99338.1"/>
    </source>
</evidence>
<comment type="caution">
    <text evidence="1">The sequence shown here is derived from an EMBL/GenBank/DDBJ whole genome shotgun (WGS) entry which is preliminary data.</text>
</comment>
<protein>
    <submittedName>
        <fullName evidence="1">Uncharacterized protein</fullName>
    </submittedName>
</protein>
<sequence>MRNLALYNIVATTEARAISLLEIEKYLKWSTDNLIDLDTFLSVKLNDGMEIRHEPIFYNNDFIPFDRTFIAQTFLRLDTFLNSIGKGLYCTSQLMTYYIDSKEVDEAIIMNFKKDFDTLDYS</sequence>